<evidence type="ECO:0000313" key="1">
    <source>
        <dbReference type="EMBL" id="KAF2553572.1"/>
    </source>
</evidence>
<proteinExistence type="predicted"/>
<reference evidence="1" key="1">
    <citation type="submission" date="2019-12" db="EMBL/GenBank/DDBJ databases">
        <title>Genome sequencing and annotation of Brassica cretica.</title>
        <authorList>
            <person name="Studholme D.J."/>
            <person name="Sarris P.F."/>
        </authorList>
    </citation>
    <scope>NUCLEOTIDE SEQUENCE</scope>
    <source>
        <strain evidence="1">PFS-001/15</strain>
        <tissue evidence="1">Leaf</tissue>
    </source>
</reference>
<dbReference type="EMBL" id="QGKW02001988">
    <property type="protein sequence ID" value="KAF2553572.1"/>
    <property type="molecule type" value="Genomic_DNA"/>
</dbReference>
<gene>
    <name evidence="1" type="ORF">F2Q68_00035434</name>
</gene>
<sequence>MHGFSISEELRPSPLLLAAVILPNQFSCFTPHWNSNLHTLTPTSAKAIAQYRDSNTTRN</sequence>
<comment type="caution">
    <text evidence="1">The sequence shown here is derived from an EMBL/GenBank/DDBJ whole genome shotgun (WGS) entry which is preliminary data.</text>
</comment>
<accession>A0A8S9HBK4</accession>
<dbReference type="AlphaFoldDB" id="A0A8S9HBK4"/>
<organism evidence="1 2">
    <name type="scientific">Brassica cretica</name>
    <name type="common">Mustard</name>
    <dbReference type="NCBI Taxonomy" id="69181"/>
    <lineage>
        <taxon>Eukaryota</taxon>
        <taxon>Viridiplantae</taxon>
        <taxon>Streptophyta</taxon>
        <taxon>Embryophyta</taxon>
        <taxon>Tracheophyta</taxon>
        <taxon>Spermatophyta</taxon>
        <taxon>Magnoliopsida</taxon>
        <taxon>eudicotyledons</taxon>
        <taxon>Gunneridae</taxon>
        <taxon>Pentapetalae</taxon>
        <taxon>rosids</taxon>
        <taxon>malvids</taxon>
        <taxon>Brassicales</taxon>
        <taxon>Brassicaceae</taxon>
        <taxon>Brassiceae</taxon>
        <taxon>Brassica</taxon>
    </lineage>
</organism>
<name>A0A8S9HBK4_BRACR</name>
<dbReference type="Proteomes" id="UP000712281">
    <property type="component" value="Unassembled WGS sequence"/>
</dbReference>
<evidence type="ECO:0000313" key="2">
    <source>
        <dbReference type="Proteomes" id="UP000712281"/>
    </source>
</evidence>
<protein>
    <submittedName>
        <fullName evidence="1">Uncharacterized protein</fullName>
    </submittedName>
</protein>